<protein>
    <recommendedName>
        <fullName evidence="2">Cation-transporting P-type ATPase C-terminal domain-containing protein</fullName>
    </recommendedName>
</protein>
<dbReference type="EMBL" id="PFNG01000165">
    <property type="protein sequence ID" value="PIZ37780.1"/>
    <property type="molecule type" value="Genomic_DNA"/>
</dbReference>
<dbReference type="InterPro" id="IPR050510">
    <property type="entry name" value="Cation_transp_ATPase_P-type"/>
</dbReference>
<dbReference type="GO" id="GO:0030007">
    <property type="term" value="P:intracellular potassium ion homeostasis"/>
    <property type="evidence" value="ECO:0007669"/>
    <property type="project" value="TreeGrafter"/>
</dbReference>
<dbReference type="GO" id="GO:0005886">
    <property type="term" value="C:plasma membrane"/>
    <property type="evidence" value="ECO:0007669"/>
    <property type="project" value="TreeGrafter"/>
</dbReference>
<dbReference type="SUPFAM" id="SSF81665">
    <property type="entry name" value="Calcium ATPase, transmembrane domain M"/>
    <property type="match status" value="1"/>
</dbReference>
<sequence>MGETGTDVAREAADMILTNDDFSTIAFAVQSGRRMYDNLRKGVRYYLAVKLGLMSIFLLPVLLGIPLPFAPIQIIVLELFMDLGASAAFVAEPGEKDLMTQPPRNPNQRFMDRPMLRTIVLGAISLFLAVSTVYLVTNFTTGNTLVAQSSAFAAWMFGHIFLAFNMRSDRQPLSSFGLFSNRPMDVWAIGAIGFLIIAIATPFLHPALKLTYLNAGQWLFAVAIAFVFTFWVETRKVAEKG</sequence>
<name>A0A2M7T799_9ACTN</name>
<feature type="transmembrane region" description="Helical" evidence="1">
    <location>
        <begin position="43"/>
        <end position="63"/>
    </location>
</feature>
<accession>A0A2M7T799</accession>
<dbReference type="InterPro" id="IPR006068">
    <property type="entry name" value="ATPase_P-typ_cation-transptr_C"/>
</dbReference>
<feature type="transmembrane region" description="Helical" evidence="1">
    <location>
        <begin position="119"/>
        <end position="139"/>
    </location>
</feature>
<feature type="domain" description="Cation-transporting P-type ATPase C-terminal" evidence="2">
    <location>
        <begin position="66"/>
        <end position="237"/>
    </location>
</feature>
<gene>
    <name evidence="3" type="ORF">COY37_07000</name>
</gene>
<dbReference type="PANTHER" id="PTHR43294:SF20">
    <property type="entry name" value="P-TYPE ATPASE"/>
    <property type="match status" value="1"/>
</dbReference>
<dbReference type="RefSeq" id="WP_286677497.1">
    <property type="nucleotide sequence ID" value="NZ_MNXI01000009.1"/>
</dbReference>
<evidence type="ECO:0000313" key="3">
    <source>
        <dbReference type="EMBL" id="PIZ37780.1"/>
    </source>
</evidence>
<proteinExistence type="predicted"/>
<dbReference type="InterPro" id="IPR036412">
    <property type="entry name" value="HAD-like_sf"/>
</dbReference>
<feature type="transmembrane region" description="Helical" evidence="1">
    <location>
        <begin position="69"/>
        <end position="91"/>
    </location>
</feature>
<organism evidence="3 4">
    <name type="scientific">Candidatus Aquicultor secundus</name>
    <dbReference type="NCBI Taxonomy" id="1973895"/>
    <lineage>
        <taxon>Bacteria</taxon>
        <taxon>Bacillati</taxon>
        <taxon>Actinomycetota</taxon>
        <taxon>Candidatus Aquicultoria</taxon>
        <taxon>Candidatus Aquicultorales</taxon>
        <taxon>Candidatus Aquicultoraceae</taxon>
        <taxon>Candidatus Aquicultor</taxon>
    </lineage>
</organism>
<dbReference type="GO" id="GO:0036376">
    <property type="term" value="P:sodium ion export across plasma membrane"/>
    <property type="evidence" value="ECO:0007669"/>
    <property type="project" value="TreeGrafter"/>
</dbReference>
<comment type="caution">
    <text evidence="3">The sequence shown here is derived from an EMBL/GenBank/DDBJ whole genome shotgun (WGS) entry which is preliminary data.</text>
</comment>
<feature type="transmembrane region" description="Helical" evidence="1">
    <location>
        <begin position="210"/>
        <end position="232"/>
    </location>
</feature>
<dbReference type="GO" id="GO:0005391">
    <property type="term" value="F:P-type sodium:potassium-exchanging transporter activity"/>
    <property type="evidence" value="ECO:0007669"/>
    <property type="project" value="TreeGrafter"/>
</dbReference>
<evidence type="ECO:0000259" key="2">
    <source>
        <dbReference type="Pfam" id="PF00689"/>
    </source>
</evidence>
<dbReference type="GO" id="GO:0006883">
    <property type="term" value="P:intracellular sodium ion homeostasis"/>
    <property type="evidence" value="ECO:0007669"/>
    <property type="project" value="TreeGrafter"/>
</dbReference>
<keyword evidence="1" id="KW-0812">Transmembrane</keyword>
<dbReference type="InterPro" id="IPR023298">
    <property type="entry name" value="ATPase_P-typ_TM_dom_sf"/>
</dbReference>
<evidence type="ECO:0000313" key="4">
    <source>
        <dbReference type="Proteomes" id="UP000230956"/>
    </source>
</evidence>
<dbReference type="GO" id="GO:1990573">
    <property type="term" value="P:potassium ion import across plasma membrane"/>
    <property type="evidence" value="ECO:0007669"/>
    <property type="project" value="TreeGrafter"/>
</dbReference>
<dbReference type="SUPFAM" id="SSF56784">
    <property type="entry name" value="HAD-like"/>
    <property type="match status" value="1"/>
</dbReference>
<dbReference type="Pfam" id="PF00689">
    <property type="entry name" value="Cation_ATPase_C"/>
    <property type="match status" value="1"/>
</dbReference>
<keyword evidence="1" id="KW-1133">Transmembrane helix</keyword>
<dbReference type="Gene3D" id="1.20.1110.10">
    <property type="entry name" value="Calcium-transporting ATPase, transmembrane domain"/>
    <property type="match status" value="2"/>
</dbReference>
<dbReference type="PANTHER" id="PTHR43294">
    <property type="entry name" value="SODIUM/POTASSIUM-TRANSPORTING ATPASE SUBUNIT ALPHA"/>
    <property type="match status" value="1"/>
</dbReference>
<dbReference type="GO" id="GO:1902600">
    <property type="term" value="P:proton transmembrane transport"/>
    <property type="evidence" value="ECO:0007669"/>
    <property type="project" value="TreeGrafter"/>
</dbReference>
<feature type="transmembrane region" description="Helical" evidence="1">
    <location>
        <begin position="145"/>
        <end position="165"/>
    </location>
</feature>
<feature type="transmembrane region" description="Helical" evidence="1">
    <location>
        <begin position="186"/>
        <end position="204"/>
    </location>
</feature>
<dbReference type="Proteomes" id="UP000230956">
    <property type="component" value="Unassembled WGS sequence"/>
</dbReference>
<keyword evidence="1" id="KW-0472">Membrane</keyword>
<reference evidence="4" key="1">
    <citation type="submission" date="2017-09" db="EMBL/GenBank/DDBJ databases">
        <title>Depth-based differentiation of microbial function through sediment-hosted aquifers and enrichment of novel symbionts in the deep terrestrial subsurface.</title>
        <authorList>
            <person name="Probst A.J."/>
            <person name="Ladd B."/>
            <person name="Jarett J.K."/>
            <person name="Geller-Mcgrath D.E."/>
            <person name="Sieber C.M.K."/>
            <person name="Emerson J.B."/>
            <person name="Anantharaman K."/>
            <person name="Thomas B.C."/>
            <person name="Malmstrom R."/>
            <person name="Stieglmeier M."/>
            <person name="Klingl A."/>
            <person name="Woyke T."/>
            <person name="Ryan C.M."/>
            <person name="Banfield J.F."/>
        </authorList>
    </citation>
    <scope>NUCLEOTIDE SEQUENCE [LARGE SCALE GENOMIC DNA]</scope>
</reference>
<evidence type="ECO:0000256" key="1">
    <source>
        <dbReference type="SAM" id="Phobius"/>
    </source>
</evidence>
<dbReference type="AlphaFoldDB" id="A0A2M7T799"/>